<comment type="similarity">
    <text evidence="1">Belongs to the LDH/MDH superfamily. LDH family.</text>
</comment>
<feature type="binding site" evidence="3">
    <location>
        <begin position="119"/>
        <end position="121"/>
    </location>
    <ligand>
        <name>NAD(+)</name>
        <dbReference type="ChEBI" id="CHEBI:57540"/>
    </ligand>
</feature>
<feature type="binding site" evidence="3">
    <location>
        <position position="33"/>
    </location>
    <ligand>
        <name>NAD(+)</name>
        <dbReference type="ChEBI" id="CHEBI:57540"/>
    </ligand>
</feature>
<dbReference type="AlphaFoldDB" id="A0A261EZQ0"/>
<proteinExistence type="inferred from homology"/>
<dbReference type="Proteomes" id="UP000216725">
    <property type="component" value="Unassembled WGS sequence"/>
</dbReference>
<keyword evidence="8" id="KW-1185">Reference proteome</keyword>
<dbReference type="PIRSF" id="PIRSF000102">
    <property type="entry name" value="Lac_mal_DH"/>
    <property type="match status" value="1"/>
</dbReference>
<dbReference type="EMBL" id="MWWR01000004">
    <property type="protein sequence ID" value="OZG52315.1"/>
    <property type="molecule type" value="Genomic_DNA"/>
</dbReference>
<dbReference type="Pfam" id="PF00056">
    <property type="entry name" value="Ldh_1_N"/>
    <property type="match status" value="1"/>
</dbReference>
<accession>A0A261EZQ0</accession>
<comment type="caution">
    <text evidence="7">The sequence shown here is derived from an EMBL/GenBank/DDBJ whole genome shotgun (WGS) entry which is preliminary data.</text>
</comment>
<evidence type="ECO:0000313" key="8">
    <source>
        <dbReference type="Proteomes" id="UP000216725"/>
    </source>
</evidence>
<dbReference type="InterPro" id="IPR015955">
    <property type="entry name" value="Lactate_DH/Glyco_Ohase_4_C"/>
</dbReference>
<gene>
    <name evidence="7" type="ORF">PSRA_0504</name>
</gene>
<protein>
    <submittedName>
        <fullName evidence="7">Lactate dehydrogenase</fullName>
    </submittedName>
</protein>
<evidence type="ECO:0000256" key="2">
    <source>
        <dbReference type="PIRSR" id="PIRSR000102-1"/>
    </source>
</evidence>
<dbReference type="PANTHER" id="PTHR43128">
    <property type="entry name" value="L-2-HYDROXYCARBOXYLATE DEHYDROGENASE (NAD(P)(+))"/>
    <property type="match status" value="1"/>
</dbReference>
<dbReference type="PRINTS" id="PR00086">
    <property type="entry name" value="LLDHDRGNASE"/>
</dbReference>
<keyword evidence="3" id="KW-0520">NAD</keyword>
<evidence type="ECO:0000259" key="6">
    <source>
        <dbReference type="Pfam" id="PF02866"/>
    </source>
</evidence>
<dbReference type="Pfam" id="PF02866">
    <property type="entry name" value="Ldh_1_C"/>
    <property type="match status" value="1"/>
</dbReference>
<feature type="domain" description="Lactate/malate dehydrogenase N-terminal" evidence="5">
    <location>
        <begin position="3"/>
        <end position="143"/>
    </location>
</feature>
<evidence type="ECO:0000313" key="7">
    <source>
        <dbReference type="EMBL" id="OZG52315.1"/>
    </source>
</evidence>
<dbReference type="SUPFAM" id="SSF51735">
    <property type="entry name" value="NAD(P)-binding Rossmann-fold domains"/>
    <property type="match status" value="1"/>
</dbReference>
<dbReference type="InterPro" id="IPR022383">
    <property type="entry name" value="Lactate/malate_DH_C"/>
</dbReference>
<sequence length="312" mass="33571">MKKVGIIGVNHVGAHVANALLYQSLADEIYLCDTNTTLCAAQANDLVDAMSFYPRSARIIDCADRYEDLAGCDVLVNAAGHVAAAAGNRDGELFVTSAEAKTFAQRIVDAGFAGVIVTIANPNDVIATEIQGLTGYDPRKVIGSGTTLDSARLRHALADATGFDQRSISAWMLGEHGFSEFACWSHITFGSLTVPEVERRTGLTLDRSTFETAATKGGFVTYQGKQCTEYSIANSATEIIKAVLCDAHIITPVSTYIDDVYGESGVYASLPCEVGARGVERVLVPELADDEVQRWHDTCAHIRANVEKVRCW</sequence>
<organism evidence="7 8">
    <name type="scientific">Pseudoscardovia radai</name>
    <dbReference type="NCBI Taxonomy" id="987066"/>
    <lineage>
        <taxon>Bacteria</taxon>
        <taxon>Bacillati</taxon>
        <taxon>Actinomycetota</taxon>
        <taxon>Actinomycetes</taxon>
        <taxon>Bifidobacteriales</taxon>
        <taxon>Bifidobacteriaceae</taxon>
        <taxon>Pseudoscardovia</taxon>
    </lineage>
</organism>
<dbReference type="InterPro" id="IPR001557">
    <property type="entry name" value="L-lactate/malate_DH"/>
</dbReference>
<evidence type="ECO:0000259" key="5">
    <source>
        <dbReference type="Pfam" id="PF00056"/>
    </source>
</evidence>
<dbReference type="PANTHER" id="PTHR43128:SF31">
    <property type="entry name" value="L-LACTATE DEHYDROGENASE"/>
    <property type="match status" value="1"/>
</dbReference>
<dbReference type="Gene3D" id="3.90.110.10">
    <property type="entry name" value="Lactate dehydrogenase/glycoside hydrolase, family 4, C-terminal"/>
    <property type="match status" value="1"/>
</dbReference>
<evidence type="ECO:0000256" key="3">
    <source>
        <dbReference type="PIRSR" id="PIRSR000102-3"/>
    </source>
</evidence>
<evidence type="ECO:0000256" key="1">
    <source>
        <dbReference type="ARBA" id="ARBA00006054"/>
    </source>
</evidence>
<reference evidence="7 8" key="1">
    <citation type="journal article" date="2017" name="BMC Genomics">
        <title>Comparative genomic and phylogenomic analyses of the Bifidobacteriaceae family.</title>
        <authorList>
            <person name="Lugli G.A."/>
            <person name="Milani C."/>
            <person name="Turroni F."/>
            <person name="Duranti S."/>
            <person name="Mancabelli L."/>
            <person name="Mangifesta M."/>
            <person name="Ferrario C."/>
            <person name="Modesto M."/>
            <person name="Mattarelli P."/>
            <person name="Jiri K."/>
            <person name="van Sinderen D."/>
            <person name="Ventura M."/>
        </authorList>
    </citation>
    <scope>NUCLEOTIDE SEQUENCE [LARGE SCALE GENOMIC DNA]</scope>
    <source>
        <strain evidence="7 8">DSM 24742</strain>
    </source>
</reference>
<feature type="binding site" evidence="3">
    <location>
        <begin position="8"/>
        <end position="13"/>
    </location>
    <ligand>
        <name>NAD(+)</name>
        <dbReference type="ChEBI" id="CHEBI:57540"/>
    </ligand>
</feature>
<dbReference type="SUPFAM" id="SSF56327">
    <property type="entry name" value="LDH C-terminal domain-like"/>
    <property type="match status" value="1"/>
</dbReference>
<dbReference type="InterPro" id="IPR036291">
    <property type="entry name" value="NAD(P)-bd_dom_sf"/>
</dbReference>
<evidence type="ECO:0000256" key="4">
    <source>
        <dbReference type="RuleBase" id="RU003369"/>
    </source>
</evidence>
<keyword evidence="4" id="KW-0560">Oxidoreductase</keyword>
<feature type="active site" description="Proton acceptor" evidence="2">
    <location>
        <position position="176"/>
    </location>
</feature>
<dbReference type="InterPro" id="IPR001236">
    <property type="entry name" value="Lactate/malate_DH_N"/>
</dbReference>
<feature type="domain" description="Lactate/malate dehydrogenase C-terminal" evidence="6">
    <location>
        <begin position="146"/>
        <end position="309"/>
    </location>
</feature>
<dbReference type="RefSeq" id="WP_245834846.1">
    <property type="nucleotide sequence ID" value="NZ_MWWR01000004.1"/>
</dbReference>
<dbReference type="GO" id="GO:0006089">
    <property type="term" value="P:lactate metabolic process"/>
    <property type="evidence" value="ECO:0007669"/>
    <property type="project" value="TreeGrafter"/>
</dbReference>
<dbReference type="Gene3D" id="3.40.50.720">
    <property type="entry name" value="NAD(P)-binding Rossmann-like Domain"/>
    <property type="match status" value="1"/>
</dbReference>
<name>A0A261EZQ0_9BIFI</name>
<dbReference type="GO" id="GO:0004459">
    <property type="term" value="F:L-lactate dehydrogenase (NAD+) activity"/>
    <property type="evidence" value="ECO:0007669"/>
    <property type="project" value="TreeGrafter"/>
</dbReference>